<reference evidence="4" key="1">
    <citation type="submission" date="2017-02" db="UniProtKB">
        <authorList>
            <consortium name="WormBaseParasite"/>
        </authorList>
    </citation>
    <scope>IDENTIFICATION</scope>
</reference>
<evidence type="ECO:0000313" key="3">
    <source>
        <dbReference type="Proteomes" id="UP000276776"/>
    </source>
</evidence>
<dbReference type="Proteomes" id="UP000276776">
    <property type="component" value="Unassembled WGS sequence"/>
</dbReference>
<dbReference type="EMBL" id="UYYF01004464">
    <property type="protein sequence ID" value="VDN04403.1"/>
    <property type="molecule type" value="Genomic_DNA"/>
</dbReference>
<evidence type="ECO:0000313" key="4">
    <source>
        <dbReference type="WBParaSite" id="TCLT_0000700201-mRNA-1"/>
    </source>
</evidence>
<reference evidence="2 3" key="2">
    <citation type="submission" date="2018-11" db="EMBL/GenBank/DDBJ databases">
        <authorList>
            <consortium name="Pathogen Informatics"/>
        </authorList>
    </citation>
    <scope>NUCLEOTIDE SEQUENCE [LARGE SCALE GENOMIC DNA]</scope>
</reference>
<name>A0A0N5D2A1_THECL</name>
<gene>
    <name evidence="2" type="ORF">TCLT_LOCUS6991</name>
</gene>
<dbReference type="WBParaSite" id="TCLT_0000700201-mRNA-1">
    <property type="protein sequence ID" value="TCLT_0000700201-mRNA-1"/>
    <property type="gene ID" value="TCLT_0000700201"/>
</dbReference>
<dbReference type="AlphaFoldDB" id="A0A0N5D2A1"/>
<accession>A0A0N5D2A1</accession>
<feature type="region of interest" description="Disordered" evidence="1">
    <location>
        <begin position="60"/>
        <end position="80"/>
    </location>
</feature>
<organism evidence="4">
    <name type="scientific">Thelazia callipaeda</name>
    <name type="common">Oriental eyeworm</name>
    <name type="synonym">Parasitic nematode</name>
    <dbReference type="NCBI Taxonomy" id="103827"/>
    <lineage>
        <taxon>Eukaryota</taxon>
        <taxon>Metazoa</taxon>
        <taxon>Ecdysozoa</taxon>
        <taxon>Nematoda</taxon>
        <taxon>Chromadorea</taxon>
        <taxon>Rhabditida</taxon>
        <taxon>Spirurina</taxon>
        <taxon>Spiruromorpha</taxon>
        <taxon>Thelazioidea</taxon>
        <taxon>Thelaziidae</taxon>
        <taxon>Thelazia</taxon>
    </lineage>
</organism>
<keyword evidence="3" id="KW-1185">Reference proteome</keyword>
<protein>
    <submittedName>
        <fullName evidence="4">Ovule protein</fullName>
    </submittedName>
</protein>
<evidence type="ECO:0000256" key="1">
    <source>
        <dbReference type="SAM" id="MobiDB-lite"/>
    </source>
</evidence>
<sequence length="80" mass="9073">MCVESLPIRTHINITFEQEKKKEGHNCTQSRSILQMEKKLMKLTAQTSRHAHDLARRKVARNAACPSSAHAMNDLSTQQS</sequence>
<evidence type="ECO:0000313" key="2">
    <source>
        <dbReference type="EMBL" id="VDN04403.1"/>
    </source>
</evidence>
<proteinExistence type="predicted"/>